<feature type="compositionally biased region" description="Polar residues" evidence="1">
    <location>
        <begin position="290"/>
        <end position="306"/>
    </location>
</feature>
<dbReference type="PANTHER" id="PTHR15204:SF0">
    <property type="entry name" value="LARGE PROLINE-RICH PROTEIN BAG6"/>
    <property type="match status" value="1"/>
</dbReference>
<dbReference type="InterPro" id="IPR000626">
    <property type="entry name" value="Ubiquitin-like_dom"/>
</dbReference>
<dbReference type="SMART" id="SM00213">
    <property type="entry name" value="UBQ"/>
    <property type="match status" value="1"/>
</dbReference>
<evidence type="ECO:0000313" key="4">
    <source>
        <dbReference type="Proteomes" id="UP000886520"/>
    </source>
</evidence>
<dbReference type="AlphaFoldDB" id="A0A9D4VCU5"/>
<dbReference type="CDD" id="cd17039">
    <property type="entry name" value="Ubl_ubiquitin_like"/>
    <property type="match status" value="1"/>
</dbReference>
<proteinExistence type="predicted"/>
<evidence type="ECO:0000313" key="3">
    <source>
        <dbReference type="EMBL" id="KAI5083331.1"/>
    </source>
</evidence>
<dbReference type="Proteomes" id="UP000886520">
    <property type="component" value="Chromosome 3"/>
</dbReference>
<dbReference type="PROSITE" id="PS50053">
    <property type="entry name" value="UBIQUITIN_2"/>
    <property type="match status" value="1"/>
</dbReference>
<dbReference type="EMBL" id="JABFUD020000002">
    <property type="protein sequence ID" value="KAI5083331.1"/>
    <property type="molecule type" value="Genomic_DNA"/>
</dbReference>
<dbReference type="GO" id="GO:0051787">
    <property type="term" value="F:misfolded protein binding"/>
    <property type="evidence" value="ECO:0007669"/>
    <property type="project" value="TreeGrafter"/>
</dbReference>
<organism evidence="3 4">
    <name type="scientific">Adiantum capillus-veneris</name>
    <name type="common">Maidenhair fern</name>
    <dbReference type="NCBI Taxonomy" id="13818"/>
    <lineage>
        <taxon>Eukaryota</taxon>
        <taxon>Viridiplantae</taxon>
        <taxon>Streptophyta</taxon>
        <taxon>Embryophyta</taxon>
        <taxon>Tracheophyta</taxon>
        <taxon>Polypodiopsida</taxon>
        <taxon>Polypodiidae</taxon>
        <taxon>Polypodiales</taxon>
        <taxon>Pteridineae</taxon>
        <taxon>Pteridaceae</taxon>
        <taxon>Vittarioideae</taxon>
        <taxon>Adiantum</taxon>
    </lineage>
</organism>
<evidence type="ECO:0000259" key="2">
    <source>
        <dbReference type="PROSITE" id="PS50053"/>
    </source>
</evidence>
<feature type="compositionally biased region" description="Basic and acidic residues" evidence="1">
    <location>
        <begin position="457"/>
        <end position="468"/>
    </location>
</feature>
<dbReference type="SUPFAM" id="SSF54236">
    <property type="entry name" value="Ubiquitin-like"/>
    <property type="match status" value="1"/>
</dbReference>
<keyword evidence="4" id="KW-1185">Reference proteome</keyword>
<feature type="region of interest" description="Disordered" evidence="1">
    <location>
        <begin position="290"/>
        <end position="311"/>
    </location>
</feature>
<dbReference type="GO" id="GO:0031593">
    <property type="term" value="F:polyubiquitin modification-dependent protein binding"/>
    <property type="evidence" value="ECO:0007669"/>
    <property type="project" value="TreeGrafter"/>
</dbReference>
<feature type="compositionally biased region" description="Polar residues" evidence="1">
    <location>
        <begin position="470"/>
        <end position="480"/>
    </location>
</feature>
<protein>
    <recommendedName>
        <fullName evidence="2">Ubiquitin-like domain-containing protein</fullName>
    </recommendedName>
</protein>
<reference evidence="3" key="1">
    <citation type="submission" date="2021-01" db="EMBL/GenBank/DDBJ databases">
        <title>Adiantum capillus-veneris genome.</title>
        <authorList>
            <person name="Fang Y."/>
            <person name="Liao Q."/>
        </authorList>
    </citation>
    <scope>NUCLEOTIDE SEQUENCE</scope>
    <source>
        <strain evidence="3">H3</strain>
        <tissue evidence="3">Leaf</tissue>
    </source>
</reference>
<feature type="domain" description="Ubiquitin-like" evidence="2">
    <location>
        <begin position="32"/>
        <end position="103"/>
    </location>
</feature>
<dbReference type="GO" id="GO:0036503">
    <property type="term" value="P:ERAD pathway"/>
    <property type="evidence" value="ECO:0007669"/>
    <property type="project" value="TreeGrafter"/>
</dbReference>
<dbReference type="PANTHER" id="PTHR15204">
    <property type="entry name" value="LARGE PROLINE-RICH PROTEIN BAG6"/>
    <property type="match status" value="1"/>
</dbReference>
<sequence length="965" mass="104980">MTERSIKNCTGMACNESAFETKHVMEASHTAVEIKIKTLDSQVYTCRVEKNVSVPDLKEQVALVTGVPSGSQRLICRGKVLKDEHALSAYEVEDGHTLHLVTRPAPPPLVPTASTGAQIEEQESHEYLSYNRPGHISHSVLVGTFNFPDRGNVVLPEINRIFSSVLSSLRVGSYFPPTLGAGNGNSAPLQHTANVFNGGQEREEHTDPISEQRVADQATTAIHQSGSDLIDGLLGVRQEGGHLGAMPGVSHVRIVHQIVPNALRSLSQHVDRMEQFFAARNEQEQILSSASNTRTQTSAQPQSNAQAHFLSGDDWNPTSWGSLFRRIQELLNNQAASDLLRFANHLEGEPNLRTPFARGNLLFAGIILEQLGRLLLNLGGTAMALLMEPSQPGGILASTAELAPLQQGEETTQYTHNDDVAGNMDIHIHAGLPPFLVARNLLSQATQDGPSLSLNIDDTRNSTDDHSDPAPNTNLNSFMQPPSLGRMQAPASLHEHSTGSAGVPELFQGASSVRDMNGGRGVFYPLLARFQQLNPSLFSREEGISLDHSGSEEVRRDLDSGQPQYPSLSVLQAVIQNQVEQAVGNGEVGFAGEQLTPVTSLHFEARDSQPETDTGFGYRSSVEQGYETSVTGGPHVCQDLVRPLLHVLEVSSTVASEEEQPLPDQGHPDQEMLRKADAETSLQLKCTRQTSLDVEWSNCALRDGSSLSNIHKPSAALRVEDGKFLGASKEVEGTSEGFPSDELQPFLCTTRLGQQTQDFCRTEDVNTTASKGTILQDFLSTLACRKEERSNPELATTENQQDLSHVENQGLALDCSGSNAVYVTPLSSPHCSTESAKKKRMLEIGLDTLGASSVLESFEIDVQSTAREGSRLCGVRDSLSREDGKCLQQFFPDLHISSERCISPSLHFNELEKGEPMSMDSGRQLKLQEFSIAAALADNDPEDLENHVTDLSFEGLPAVKRQKML</sequence>
<comment type="caution">
    <text evidence="3">The sequence shown here is derived from an EMBL/GenBank/DDBJ whole genome shotgun (WGS) entry which is preliminary data.</text>
</comment>
<dbReference type="InterPro" id="IPR029071">
    <property type="entry name" value="Ubiquitin-like_domsf"/>
</dbReference>
<feature type="region of interest" description="Disordered" evidence="1">
    <location>
        <begin position="448"/>
        <end position="500"/>
    </location>
</feature>
<dbReference type="Pfam" id="PF00240">
    <property type="entry name" value="ubiquitin"/>
    <property type="match status" value="1"/>
</dbReference>
<gene>
    <name evidence="3" type="ORF">GOP47_0003074</name>
</gene>
<dbReference type="GO" id="GO:0071818">
    <property type="term" value="C:BAT3 complex"/>
    <property type="evidence" value="ECO:0007669"/>
    <property type="project" value="TreeGrafter"/>
</dbReference>
<accession>A0A9D4VCU5</accession>
<dbReference type="OrthoDB" id="267397at2759"/>
<dbReference type="FunFam" id="3.10.20.90:FF:000154">
    <property type="entry name" value="Large proline-rich protein BAG6"/>
    <property type="match status" value="1"/>
</dbReference>
<dbReference type="Gene3D" id="3.10.20.90">
    <property type="entry name" value="Phosphatidylinositol 3-kinase Catalytic Subunit, Chain A, domain 1"/>
    <property type="match status" value="1"/>
</dbReference>
<name>A0A9D4VCU5_ADICA</name>
<evidence type="ECO:0000256" key="1">
    <source>
        <dbReference type="SAM" id="MobiDB-lite"/>
    </source>
</evidence>